<keyword evidence="1" id="KW-0812">Transmembrane</keyword>
<dbReference type="RefSeq" id="WP_073389960.1">
    <property type="nucleotide sequence ID" value="NZ_FQXK01000042.1"/>
</dbReference>
<proteinExistence type="predicted"/>
<keyword evidence="1" id="KW-0472">Membrane</keyword>
<accession>A0A1M6EBK3</accession>
<evidence type="ECO:0000256" key="1">
    <source>
        <dbReference type="SAM" id="Phobius"/>
    </source>
</evidence>
<dbReference type="GeneID" id="89508859"/>
<feature type="transmembrane region" description="Helical" evidence="1">
    <location>
        <begin position="156"/>
        <end position="179"/>
    </location>
</feature>
<dbReference type="STRING" id="1121131.SAMN02745229_03704"/>
<dbReference type="Proteomes" id="UP000184278">
    <property type="component" value="Unassembled WGS sequence"/>
</dbReference>
<keyword evidence="3" id="KW-1185">Reference proteome</keyword>
<organism evidence="2 3">
    <name type="scientific">Butyrivibrio fibrisolvens DSM 3071</name>
    <dbReference type="NCBI Taxonomy" id="1121131"/>
    <lineage>
        <taxon>Bacteria</taxon>
        <taxon>Bacillati</taxon>
        <taxon>Bacillota</taxon>
        <taxon>Clostridia</taxon>
        <taxon>Lachnospirales</taxon>
        <taxon>Lachnospiraceae</taxon>
        <taxon>Butyrivibrio</taxon>
    </lineage>
</organism>
<dbReference type="AlphaFoldDB" id="A0A1M6EBK3"/>
<gene>
    <name evidence="2" type="ORF">SAMN02745229_03704</name>
</gene>
<reference evidence="3" key="1">
    <citation type="submission" date="2016-11" db="EMBL/GenBank/DDBJ databases">
        <authorList>
            <person name="Varghese N."/>
            <person name="Submissions S."/>
        </authorList>
    </citation>
    <scope>NUCLEOTIDE SEQUENCE [LARGE SCALE GENOMIC DNA]</scope>
    <source>
        <strain evidence="3">DSM 3071</strain>
    </source>
</reference>
<evidence type="ECO:0000313" key="2">
    <source>
        <dbReference type="EMBL" id="SHI82876.1"/>
    </source>
</evidence>
<feature type="transmembrane region" description="Helical" evidence="1">
    <location>
        <begin position="20"/>
        <end position="41"/>
    </location>
</feature>
<evidence type="ECO:0000313" key="3">
    <source>
        <dbReference type="Proteomes" id="UP000184278"/>
    </source>
</evidence>
<keyword evidence="1" id="KW-1133">Transmembrane helix</keyword>
<name>A0A1M6EBK3_BUTFI</name>
<protein>
    <recommendedName>
        <fullName evidence="4">DUF3592 domain-containing protein</fullName>
    </recommendedName>
</protein>
<dbReference type="EMBL" id="FQXK01000042">
    <property type="protein sequence ID" value="SHI82876.1"/>
    <property type="molecule type" value="Genomic_DNA"/>
</dbReference>
<evidence type="ECO:0008006" key="4">
    <source>
        <dbReference type="Google" id="ProtNLM"/>
    </source>
</evidence>
<sequence length="182" mass="21615">MTKIRTDFYMEMQICEKGIIIVLLFAIVSLVVLVIILQVSISLSCKEKIEATLIDLEAIKGKKVTTHVAVPHESRYSKYSYTYKPKKEFKYKEVYTYTYHPVYQYNYNNQCFTRKPLNFLDYYENKAFENKKYKIGQKCYLYIDPKRPALCVTKRFSLANTLLFTFCLIGVILFIFMILRTF</sequence>